<organism evidence="2 3">
    <name type="scientific">Monoraphidium neglectum</name>
    <dbReference type="NCBI Taxonomy" id="145388"/>
    <lineage>
        <taxon>Eukaryota</taxon>
        <taxon>Viridiplantae</taxon>
        <taxon>Chlorophyta</taxon>
        <taxon>core chlorophytes</taxon>
        <taxon>Chlorophyceae</taxon>
        <taxon>CS clade</taxon>
        <taxon>Sphaeropleales</taxon>
        <taxon>Selenastraceae</taxon>
        <taxon>Monoraphidium</taxon>
    </lineage>
</organism>
<evidence type="ECO:0000256" key="1">
    <source>
        <dbReference type="SAM" id="MobiDB-lite"/>
    </source>
</evidence>
<evidence type="ECO:0000313" key="2">
    <source>
        <dbReference type="EMBL" id="KIZ02733.1"/>
    </source>
</evidence>
<accession>A0A0D2JVB0</accession>
<keyword evidence="3" id="KW-1185">Reference proteome</keyword>
<dbReference type="OrthoDB" id="442921at2759"/>
<proteinExistence type="predicted"/>
<dbReference type="AlphaFoldDB" id="A0A0D2JVB0"/>
<dbReference type="Proteomes" id="UP000054498">
    <property type="component" value="Unassembled WGS sequence"/>
</dbReference>
<dbReference type="SUPFAM" id="SSF54236">
    <property type="entry name" value="Ubiquitin-like"/>
    <property type="match status" value="1"/>
</dbReference>
<name>A0A0D2JVB0_9CHLO</name>
<dbReference type="Gene3D" id="3.10.20.90">
    <property type="entry name" value="Phosphatidylinositol 3-kinase Catalytic Subunit, Chain A, domain 1"/>
    <property type="match status" value="1"/>
</dbReference>
<dbReference type="RefSeq" id="XP_013901752.1">
    <property type="nucleotide sequence ID" value="XM_014046298.1"/>
</dbReference>
<sequence>MSPERCNRRKNDGADKRSAPNRPQPRDAVSDGTDEGQANPSAAGQEGDTSHSGGGGQSAAAGDGDAGGDAADEEMLQLIVVNEDGNEVVFKVFMSTGMDKLIHAYCDRKNEKLHRLTFQSPGGTVHLEDTAWQLGLKRCYAKHVLEYPLLKLPLPGRQLTLHLGDPTSPELPSLRFEVMEDMPLFDVVDAYRAALASNNPLDPMAFSRGAALDLQLSAAAQHLADGDWLDVIDSLDFRQTLLIETLIVPEADSSLHKLLEGGADPLGHCGVLNPMMVAASINNVDAVCRLLEAIERRTADPEVSEDPRLQVSRRG</sequence>
<dbReference type="KEGG" id="mng:MNEG_5230"/>
<dbReference type="InterPro" id="IPR029071">
    <property type="entry name" value="Ubiquitin-like_domsf"/>
</dbReference>
<feature type="region of interest" description="Disordered" evidence="1">
    <location>
        <begin position="1"/>
        <end position="69"/>
    </location>
</feature>
<dbReference type="GeneID" id="25738107"/>
<feature type="compositionally biased region" description="Basic and acidic residues" evidence="1">
    <location>
        <begin position="1"/>
        <end position="29"/>
    </location>
</feature>
<evidence type="ECO:0000313" key="3">
    <source>
        <dbReference type="Proteomes" id="UP000054498"/>
    </source>
</evidence>
<dbReference type="EMBL" id="KK100987">
    <property type="protein sequence ID" value="KIZ02733.1"/>
    <property type="molecule type" value="Genomic_DNA"/>
</dbReference>
<protein>
    <submittedName>
        <fullName evidence="2">Uncharacterized protein</fullName>
    </submittedName>
</protein>
<gene>
    <name evidence="2" type="ORF">MNEG_5230</name>
</gene>
<reference evidence="2 3" key="1">
    <citation type="journal article" date="2013" name="BMC Genomics">
        <title>Reconstruction of the lipid metabolism for the microalga Monoraphidium neglectum from its genome sequence reveals characteristics suitable for biofuel production.</title>
        <authorList>
            <person name="Bogen C."/>
            <person name="Al-Dilaimi A."/>
            <person name="Albersmeier A."/>
            <person name="Wichmann J."/>
            <person name="Grundmann M."/>
            <person name="Rupp O."/>
            <person name="Lauersen K.J."/>
            <person name="Blifernez-Klassen O."/>
            <person name="Kalinowski J."/>
            <person name="Goesmann A."/>
            <person name="Mussgnug J.H."/>
            <person name="Kruse O."/>
        </authorList>
    </citation>
    <scope>NUCLEOTIDE SEQUENCE [LARGE SCALE GENOMIC DNA]</scope>
    <source>
        <strain evidence="2 3">SAG 48.87</strain>
    </source>
</reference>
<dbReference type="CDD" id="cd01763">
    <property type="entry name" value="Ubl_SUMO_like"/>
    <property type="match status" value="1"/>
</dbReference>